<comment type="caution">
    <text evidence="1">The sequence shown here is derived from an EMBL/GenBank/DDBJ whole genome shotgun (WGS) entry which is preliminary data.</text>
</comment>
<reference evidence="1" key="1">
    <citation type="submission" date="2021-02" db="EMBL/GenBank/DDBJ databases">
        <authorList>
            <consortium name="DOE Joint Genome Institute"/>
            <person name="Ahrendt S."/>
            <person name="Looney B.P."/>
            <person name="Miyauchi S."/>
            <person name="Morin E."/>
            <person name="Drula E."/>
            <person name="Courty P.E."/>
            <person name="Chicoki N."/>
            <person name="Fauchery L."/>
            <person name="Kohler A."/>
            <person name="Kuo A."/>
            <person name="Labutti K."/>
            <person name="Pangilinan J."/>
            <person name="Lipzen A."/>
            <person name="Riley R."/>
            <person name="Andreopoulos W."/>
            <person name="He G."/>
            <person name="Johnson J."/>
            <person name="Barry K.W."/>
            <person name="Grigoriev I.V."/>
            <person name="Nagy L."/>
            <person name="Hibbett D."/>
            <person name="Henrissat B."/>
            <person name="Matheny P.B."/>
            <person name="Labbe J."/>
            <person name="Martin F."/>
        </authorList>
    </citation>
    <scope>NUCLEOTIDE SEQUENCE</scope>
    <source>
        <strain evidence="1">FP105234-sp</strain>
    </source>
</reference>
<evidence type="ECO:0000313" key="1">
    <source>
        <dbReference type="EMBL" id="KAI0053422.1"/>
    </source>
</evidence>
<gene>
    <name evidence="1" type="ORF">FA95DRAFT_741956</name>
</gene>
<dbReference type="EMBL" id="MU275840">
    <property type="protein sequence ID" value="KAI0053422.1"/>
    <property type="molecule type" value="Genomic_DNA"/>
</dbReference>
<proteinExistence type="predicted"/>
<reference evidence="1" key="2">
    <citation type="journal article" date="2022" name="New Phytol.">
        <title>Evolutionary transition to the ectomycorrhizal habit in the genomes of a hyperdiverse lineage of mushroom-forming fungi.</title>
        <authorList>
            <person name="Looney B."/>
            <person name="Miyauchi S."/>
            <person name="Morin E."/>
            <person name="Drula E."/>
            <person name="Courty P.E."/>
            <person name="Kohler A."/>
            <person name="Kuo A."/>
            <person name="LaButti K."/>
            <person name="Pangilinan J."/>
            <person name="Lipzen A."/>
            <person name="Riley R."/>
            <person name="Andreopoulos W."/>
            <person name="He G."/>
            <person name="Johnson J."/>
            <person name="Nolan M."/>
            <person name="Tritt A."/>
            <person name="Barry K.W."/>
            <person name="Grigoriev I.V."/>
            <person name="Nagy L.G."/>
            <person name="Hibbett D."/>
            <person name="Henrissat B."/>
            <person name="Matheny P.B."/>
            <person name="Labbe J."/>
            <person name="Martin F.M."/>
        </authorList>
    </citation>
    <scope>NUCLEOTIDE SEQUENCE</scope>
    <source>
        <strain evidence="1">FP105234-sp</strain>
    </source>
</reference>
<sequence>MIGVGSAGRRTCVIIKPGPTFNLRSHGCAYALRVDSLRAAGRLWTPGGQLLIYHLSSHTCSARPGGEPSISPCSGDSALHRTHIADPLGPVDGKNCGACVLIVRRQLTVDRQASPARKDDRPEGRCMSPVPPQDPPARTASYSSIWAPGQEDFTGFTGQLLVAALGPVPYSSLYAG</sequence>
<organism evidence="1 2">
    <name type="scientific">Auriscalpium vulgare</name>
    <dbReference type="NCBI Taxonomy" id="40419"/>
    <lineage>
        <taxon>Eukaryota</taxon>
        <taxon>Fungi</taxon>
        <taxon>Dikarya</taxon>
        <taxon>Basidiomycota</taxon>
        <taxon>Agaricomycotina</taxon>
        <taxon>Agaricomycetes</taxon>
        <taxon>Russulales</taxon>
        <taxon>Auriscalpiaceae</taxon>
        <taxon>Auriscalpium</taxon>
    </lineage>
</organism>
<protein>
    <submittedName>
        <fullName evidence="1">Uncharacterized protein</fullName>
    </submittedName>
</protein>
<accession>A0ACB8SB37</accession>
<keyword evidence="2" id="KW-1185">Reference proteome</keyword>
<dbReference type="Proteomes" id="UP000814033">
    <property type="component" value="Unassembled WGS sequence"/>
</dbReference>
<evidence type="ECO:0000313" key="2">
    <source>
        <dbReference type="Proteomes" id="UP000814033"/>
    </source>
</evidence>
<name>A0ACB8SB37_9AGAM</name>